<dbReference type="Proteomes" id="UP000823485">
    <property type="component" value="Unassembled WGS sequence"/>
</dbReference>
<dbReference type="InterPro" id="IPR014284">
    <property type="entry name" value="RNA_pol_sigma-70_dom"/>
</dbReference>
<protein>
    <submittedName>
        <fullName evidence="7">RNA polymerase sigma-70 factor (ECF subfamily)</fullName>
    </submittedName>
</protein>
<keyword evidence="2" id="KW-0805">Transcription regulation</keyword>
<comment type="similarity">
    <text evidence="1">Belongs to the sigma-70 factor family. ECF subfamily.</text>
</comment>
<dbReference type="Gene3D" id="1.10.10.10">
    <property type="entry name" value="Winged helix-like DNA-binding domain superfamily/Winged helix DNA-binding domain"/>
    <property type="match status" value="1"/>
</dbReference>
<keyword evidence="4" id="KW-0804">Transcription</keyword>
<dbReference type="InterPro" id="IPR013249">
    <property type="entry name" value="RNA_pol_sigma70_r4_t2"/>
</dbReference>
<dbReference type="Pfam" id="PF08281">
    <property type="entry name" value="Sigma70_r4_2"/>
    <property type="match status" value="1"/>
</dbReference>
<dbReference type="Pfam" id="PF04542">
    <property type="entry name" value="Sigma70_r2"/>
    <property type="match status" value="1"/>
</dbReference>
<dbReference type="NCBIfam" id="TIGR02937">
    <property type="entry name" value="sigma70-ECF"/>
    <property type="match status" value="1"/>
</dbReference>
<evidence type="ECO:0000256" key="2">
    <source>
        <dbReference type="ARBA" id="ARBA00023015"/>
    </source>
</evidence>
<dbReference type="InterPro" id="IPR036388">
    <property type="entry name" value="WH-like_DNA-bd_sf"/>
</dbReference>
<dbReference type="SUPFAM" id="SSF88946">
    <property type="entry name" value="Sigma2 domain of RNA polymerase sigma factors"/>
    <property type="match status" value="1"/>
</dbReference>
<dbReference type="InterPro" id="IPR007627">
    <property type="entry name" value="RNA_pol_sigma70_r2"/>
</dbReference>
<dbReference type="SUPFAM" id="SSF88659">
    <property type="entry name" value="Sigma3 and sigma4 domains of RNA polymerase sigma factors"/>
    <property type="match status" value="1"/>
</dbReference>
<keyword evidence="8" id="KW-1185">Reference proteome</keyword>
<evidence type="ECO:0000259" key="5">
    <source>
        <dbReference type="Pfam" id="PF04542"/>
    </source>
</evidence>
<sequence length="172" mass="20572">MKEDCIEQWFEMYERDITSFLIYLTGSRDVEDYVQETFLIAMKKMSRFKGESHPKTWLISIARNMVIDKYRRNQVWNRIKQYVTNEPHSSNGSEELVIKNQEHEQLYKSIRQLSPFYKEVVILRGILELSSKETSDILKCSGNKVNVTYHRALKKLRDILEKEGFYFERTAD</sequence>
<dbReference type="InterPro" id="IPR013324">
    <property type="entry name" value="RNA_pol_sigma_r3/r4-like"/>
</dbReference>
<evidence type="ECO:0000256" key="3">
    <source>
        <dbReference type="ARBA" id="ARBA00023082"/>
    </source>
</evidence>
<name>A0ABS2R2B3_9BACI</name>
<dbReference type="Gene3D" id="1.10.1740.10">
    <property type="match status" value="1"/>
</dbReference>
<organism evidence="7 8">
    <name type="scientific">Siminovitchia thermophila</name>
    <dbReference type="NCBI Taxonomy" id="1245522"/>
    <lineage>
        <taxon>Bacteria</taxon>
        <taxon>Bacillati</taxon>
        <taxon>Bacillota</taxon>
        <taxon>Bacilli</taxon>
        <taxon>Bacillales</taxon>
        <taxon>Bacillaceae</taxon>
        <taxon>Siminovitchia</taxon>
    </lineage>
</organism>
<gene>
    <name evidence="7" type="ORF">JOC94_000683</name>
</gene>
<dbReference type="EMBL" id="JAFBFH010000003">
    <property type="protein sequence ID" value="MBM7713714.1"/>
    <property type="molecule type" value="Genomic_DNA"/>
</dbReference>
<reference evidence="7 8" key="1">
    <citation type="submission" date="2021-01" db="EMBL/GenBank/DDBJ databases">
        <title>Genomic Encyclopedia of Type Strains, Phase IV (KMG-IV): sequencing the most valuable type-strain genomes for metagenomic binning, comparative biology and taxonomic classification.</title>
        <authorList>
            <person name="Goeker M."/>
        </authorList>
    </citation>
    <scope>NUCLEOTIDE SEQUENCE [LARGE SCALE GENOMIC DNA]</scope>
    <source>
        <strain evidence="7 8">DSM 105453</strain>
    </source>
</reference>
<evidence type="ECO:0000256" key="4">
    <source>
        <dbReference type="ARBA" id="ARBA00023163"/>
    </source>
</evidence>
<accession>A0ABS2R2B3</accession>
<keyword evidence="3" id="KW-0731">Sigma factor</keyword>
<dbReference type="PANTHER" id="PTHR43133:SF25">
    <property type="entry name" value="RNA POLYMERASE SIGMA FACTOR RFAY-RELATED"/>
    <property type="match status" value="1"/>
</dbReference>
<dbReference type="InterPro" id="IPR039425">
    <property type="entry name" value="RNA_pol_sigma-70-like"/>
</dbReference>
<evidence type="ECO:0000256" key="1">
    <source>
        <dbReference type="ARBA" id="ARBA00010641"/>
    </source>
</evidence>
<evidence type="ECO:0000259" key="6">
    <source>
        <dbReference type="Pfam" id="PF08281"/>
    </source>
</evidence>
<proteinExistence type="inferred from homology"/>
<dbReference type="InterPro" id="IPR013325">
    <property type="entry name" value="RNA_pol_sigma_r2"/>
</dbReference>
<evidence type="ECO:0000313" key="8">
    <source>
        <dbReference type="Proteomes" id="UP000823485"/>
    </source>
</evidence>
<feature type="domain" description="RNA polymerase sigma-70 region 2" evidence="5">
    <location>
        <begin position="10"/>
        <end position="74"/>
    </location>
</feature>
<feature type="domain" description="RNA polymerase sigma factor 70 region 4 type 2" evidence="6">
    <location>
        <begin position="104"/>
        <end position="156"/>
    </location>
</feature>
<dbReference type="PANTHER" id="PTHR43133">
    <property type="entry name" value="RNA POLYMERASE ECF-TYPE SIGMA FACTO"/>
    <property type="match status" value="1"/>
</dbReference>
<evidence type="ECO:0000313" key="7">
    <source>
        <dbReference type="EMBL" id="MBM7713714.1"/>
    </source>
</evidence>
<dbReference type="CDD" id="cd06171">
    <property type="entry name" value="Sigma70_r4"/>
    <property type="match status" value="1"/>
</dbReference>
<comment type="caution">
    <text evidence="7">The sequence shown here is derived from an EMBL/GenBank/DDBJ whole genome shotgun (WGS) entry which is preliminary data.</text>
</comment>
<dbReference type="RefSeq" id="WP_077113245.1">
    <property type="nucleotide sequence ID" value="NZ_JAFBFH010000003.1"/>
</dbReference>